<evidence type="ECO:0000256" key="1">
    <source>
        <dbReference type="SAM" id="SignalP"/>
    </source>
</evidence>
<name>A0AAF0CB98_9GAMM</name>
<evidence type="ECO:0000313" key="2">
    <source>
        <dbReference type="EMBL" id="WDE07020.1"/>
    </source>
</evidence>
<organism evidence="2 3">
    <name type="scientific">Thalassomonas viridans</name>
    <dbReference type="NCBI Taxonomy" id="137584"/>
    <lineage>
        <taxon>Bacteria</taxon>
        <taxon>Pseudomonadati</taxon>
        <taxon>Pseudomonadota</taxon>
        <taxon>Gammaproteobacteria</taxon>
        <taxon>Alteromonadales</taxon>
        <taxon>Colwelliaceae</taxon>
        <taxon>Thalassomonas</taxon>
    </lineage>
</organism>
<sequence length="428" mass="47052">MKKRIFATTAALLCLFTFNGHAGVLTDTVIKAQKPVQASPKAKEKRRMQAVNQRLQQASLSPAASRHLLALLEQQQDRVKTNQAEPAAEAAEYSHLFLDMNIARSDDNGQDYLIIQAKSSTLGGSDLTYLDLYLGDDSGSALTDIASELETSNTATTKVQAKVPLTRLKTEFPDLEMIHADSVLDMMVADGSRVTQLISTRYAIPWQQINARLASADTASGDNYSSQQTKTLQQTELQLSHPGDLNGDDQIKFCFNHNYYDCDYAGGFPPPYKAVEVPFQGKLVLPYEILAIYPSAGTTDLTGIIDSQTNIYVQSAHWGYSLSPVFTTADNQTKPFSDYLSLNVDAKQGTSTIEWSIPRQESRLNNGEYIGYAQQVDWLITLILSGYPTASAKAAQTPVNFQVTLSSEQAGGFSHYAFPKLSPITLEY</sequence>
<proteinExistence type="predicted"/>
<dbReference type="RefSeq" id="WP_044842443.1">
    <property type="nucleotide sequence ID" value="NZ_CP059733.1"/>
</dbReference>
<keyword evidence="1" id="KW-0732">Signal</keyword>
<feature type="chain" id="PRO_5042131346" evidence="1">
    <location>
        <begin position="23"/>
        <end position="428"/>
    </location>
</feature>
<gene>
    <name evidence="2" type="ORF">SG34_009090</name>
</gene>
<dbReference type="EMBL" id="CP059733">
    <property type="protein sequence ID" value="WDE07020.1"/>
    <property type="molecule type" value="Genomic_DNA"/>
</dbReference>
<keyword evidence="3" id="KW-1185">Reference proteome</keyword>
<dbReference type="AlphaFoldDB" id="A0AAF0CB98"/>
<dbReference type="Proteomes" id="UP000032352">
    <property type="component" value="Chromosome"/>
</dbReference>
<evidence type="ECO:0000313" key="3">
    <source>
        <dbReference type="Proteomes" id="UP000032352"/>
    </source>
</evidence>
<protein>
    <submittedName>
        <fullName evidence="2">Uncharacterized protein</fullName>
    </submittedName>
</protein>
<reference evidence="2 3" key="2">
    <citation type="journal article" date="2022" name="Mar. Drugs">
        <title>Bioassay-Guided Fractionation Leads to the Detection of Cholic Acid Generated by the Rare Thalassomonas sp.</title>
        <authorList>
            <person name="Pheiffer F."/>
            <person name="Schneider Y.K."/>
            <person name="Hansen E.H."/>
            <person name="Andersen J.H."/>
            <person name="Isaksson J."/>
            <person name="Busche T."/>
            <person name="R C."/>
            <person name="Kalinowski J."/>
            <person name="Zyl L.V."/>
            <person name="Trindade M."/>
        </authorList>
    </citation>
    <scope>NUCLEOTIDE SEQUENCE [LARGE SCALE GENOMIC DNA]</scope>
    <source>
        <strain evidence="2 3">XOM25</strain>
    </source>
</reference>
<dbReference type="KEGG" id="tvd:SG34_009090"/>
<feature type="signal peptide" evidence="1">
    <location>
        <begin position="1"/>
        <end position="22"/>
    </location>
</feature>
<accession>A0AAF0CB98</accession>
<reference evidence="2 3" key="1">
    <citation type="journal article" date="2015" name="Genome Announc.">
        <title>Draft Genome Sequences of Marine Isolates of Thalassomonas viridans and Thalassomonas actiniarum.</title>
        <authorList>
            <person name="Olonade I."/>
            <person name="van Zyl L.J."/>
            <person name="Trindade M."/>
        </authorList>
    </citation>
    <scope>NUCLEOTIDE SEQUENCE [LARGE SCALE GENOMIC DNA]</scope>
    <source>
        <strain evidence="2 3">XOM25</strain>
    </source>
</reference>